<dbReference type="EMBL" id="KV417267">
    <property type="protein sequence ID" value="KZP01296.1"/>
    <property type="molecule type" value="Genomic_DNA"/>
</dbReference>
<evidence type="ECO:0000256" key="3">
    <source>
        <dbReference type="ARBA" id="ARBA00022692"/>
    </source>
</evidence>
<evidence type="ECO:0000313" key="7">
    <source>
        <dbReference type="EMBL" id="KZP01296.1"/>
    </source>
</evidence>
<keyword evidence="3" id="KW-0812">Transmembrane</keyword>
<evidence type="ECO:0000256" key="1">
    <source>
        <dbReference type="ARBA" id="ARBA00004211"/>
    </source>
</evidence>
<proteinExistence type="inferred from homology"/>
<dbReference type="OrthoDB" id="264603at2759"/>
<dbReference type="InterPro" id="IPR000535">
    <property type="entry name" value="MSP_dom"/>
</dbReference>
<dbReference type="Gene3D" id="2.60.40.10">
    <property type="entry name" value="Immunoglobulins"/>
    <property type="match status" value="1"/>
</dbReference>
<dbReference type="GO" id="GO:0090158">
    <property type="term" value="P:endoplasmic reticulum membrane organization"/>
    <property type="evidence" value="ECO:0007669"/>
    <property type="project" value="TreeGrafter"/>
</dbReference>
<keyword evidence="4" id="KW-1133">Transmembrane helix</keyword>
<evidence type="ECO:0000256" key="5">
    <source>
        <dbReference type="ARBA" id="ARBA00023136"/>
    </source>
</evidence>
<dbReference type="PANTHER" id="PTHR10809:SF6">
    <property type="entry name" value="AT11025P-RELATED"/>
    <property type="match status" value="1"/>
</dbReference>
<dbReference type="InterPro" id="IPR016763">
    <property type="entry name" value="VAP"/>
</dbReference>
<feature type="domain" description="MSP" evidence="6">
    <location>
        <begin position="2"/>
        <end position="126"/>
    </location>
</feature>
<dbReference type="AlphaFoldDB" id="A0A167RUJ4"/>
<dbReference type="PANTHER" id="PTHR10809">
    <property type="entry name" value="VESICLE-ASSOCIATED MEMBRANE PROTEIN-ASSOCIATED PROTEIN"/>
    <property type="match status" value="1"/>
</dbReference>
<comment type="similarity">
    <text evidence="2">Belongs to the VAMP-associated protein (VAP) (TC 9.B.17) family.</text>
</comment>
<dbReference type="Proteomes" id="UP000076738">
    <property type="component" value="Unassembled WGS sequence"/>
</dbReference>
<protein>
    <submittedName>
        <fullName evidence="7">PapD-like protein</fullName>
    </submittedName>
</protein>
<reference evidence="7 8" key="1">
    <citation type="journal article" date="2016" name="Mol. Biol. Evol.">
        <title>Comparative Genomics of Early-Diverging Mushroom-Forming Fungi Provides Insights into the Origins of Lignocellulose Decay Capabilities.</title>
        <authorList>
            <person name="Nagy L.G."/>
            <person name="Riley R."/>
            <person name="Tritt A."/>
            <person name="Adam C."/>
            <person name="Daum C."/>
            <person name="Floudas D."/>
            <person name="Sun H."/>
            <person name="Yadav J.S."/>
            <person name="Pangilinan J."/>
            <person name="Larsson K.H."/>
            <person name="Matsuura K."/>
            <person name="Barry K."/>
            <person name="Labutti K."/>
            <person name="Kuo R."/>
            <person name="Ohm R.A."/>
            <person name="Bhattacharya S.S."/>
            <person name="Shirouzu T."/>
            <person name="Yoshinaga Y."/>
            <person name="Martin F.M."/>
            <person name="Grigoriev I.V."/>
            <person name="Hibbett D.S."/>
        </authorList>
    </citation>
    <scope>NUCLEOTIDE SEQUENCE [LARGE SCALE GENOMIC DNA]</scope>
    <source>
        <strain evidence="7 8">TUFC12733</strain>
    </source>
</reference>
<dbReference type="STRING" id="1330018.A0A167RUJ4"/>
<evidence type="ECO:0000256" key="2">
    <source>
        <dbReference type="ARBA" id="ARBA00008932"/>
    </source>
</evidence>
<comment type="subcellular location">
    <subcellularLocation>
        <location evidence="1">Membrane</location>
        <topology evidence="1">Single-pass type IV membrane protein</topology>
    </subcellularLocation>
</comment>
<organism evidence="7 8">
    <name type="scientific">Calocera viscosa (strain TUFC12733)</name>
    <dbReference type="NCBI Taxonomy" id="1330018"/>
    <lineage>
        <taxon>Eukaryota</taxon>
        <taxon>Fungi</taxon>
        <taxon>Dikarya</taxon>
        <taxon>Basidiomycota</taxon>
        <taxon>Agaricomycotina</taxon>
        <taxon>Dacrymycetes</taxon>
        <taxon>Dacrymycetales</taxon>
        <taxon>Dacrymycetaceae</taxon>
        <taxon>Calocera</taxon>
    </lineage>
</organism>
<keyword evidence="8" id="KW-1185">Reference proteome</keyword>
<dbReference type="PROSITE" id="PS50202">
    <property type="entry name" value="MSP"/>
    <property type="match status" value="1"/>
</dbReference>
<evidence type="ECO:0000256" key="4">
    <source>
        <dbReference type="ARBA" id="ARBA00022989"/>
    </source>
</evidence>
<sequence>MSCEMEPETLGFNHPLNRSIERTLWVHNTSSAPLAFKVKTTASKRYAVRPNYGRIEPRKAREISIRMIPYAEDLPPGSVCKDKFLIETTVVKPEEKGDLVEELWSAAKESPGTREVQARKIRVVYLPREDRWFGESLVRRCLEMIRHARSTPPDPEHVAPRFGALKVVKRIIFRVRSTST</sequence>
<name>A0A167RUJ4_CALVF</name>
<dbReference type="GO" id="GO:0005789">
    <property type="term" value="C:endoplasmic reticulum membrane"/>
    <property type="evidence" value="ECO:0007669"/>
    <property type="project" value="InterPro"/>
</dbReference>
<dbReference type="Pfam" id="PF00635">
    <property type="entry name" value="Motile_Sperm"/>
    <property type="match status" value="1"/>
</dbReference>
<dbReference type="GO" id="GO:0061817">
    <property type="term" value="P:endoplasmic reticulum-plasma membrane tethering"/>
    <property type="evidence" value="ECO:0007669"/>
    <property type="project" value="TreeGrafter"/>
</dbReference>
<accession>A0A167RUJ4</accession>
<evidence type="ECO:0000259" key="6">
    <source>
        <dbReference type="PROSITE" id="PS50202"/>
    </source>
</evidence>
<dbReference type="InterPro" id="IPR013783">
    <property type="entry name" value="Ig-like_fold"/>
</dbReference>
<gene>
    <name evidence="7" type="ORF">CALVIDRAFT_594787</name>
</gene>
<dbReference type="GO" id="GO:0005886">
    <property type="term" value="C:plasma membrane"/>
    <property type="evidence" value="ECO:0007669"/>
    <property type="project" value="TreeGrafter"/>
</dbReference>
<dbReference type="InterPro" id="IPR008962">
    <property type="entry name" value="PapD-like_sf"/>
</dbReference>
<dbReference type="SUPFAM" id="SSF49354">
    <property type="entry name" value="PapD-like"/>
    <property type="match status" value="1"/>
</dbReference>
<dbReference type="GO" id="GO:0033149">
    <property type="term" value="F:FFAT motif binding"/>
    <property type="evidence" value="ECO:0007669"/>
    <property type="project" value="TreeGrafter"/>
</dbReference>
<keyword evidence="5" id="KW-0472">Membrane</keyword>
<evidence type="ECO:0000313" key="8">
    <source>
        <dbReference type="Proteomes" id="UP000076738"/>
    </source>
</evidence>